<dbReference type="Proteomes" id="UP000195798">
    <property type="component" value="Chromosome"/>
</dbReference>
<proteinExistence type="predicted"/>
<keyword evidence="1" id="KW-0812">Transmembrane</keyword>
<keyword evidence="1" id="KW-0472">Membrane</keyword>
<feature type="transmembrane region" description="Helical" evidence="1">
    <location>
        <begin position="41"/>
        <end position="60"/>
    </location>
</feature>
<evidence type="ECO:0000313" key="3">
    <source>
        <dbReference type="Proteomes" id="UP000195798"/>
    </source>
</evidence>
<dbReference type="EMBL" id="CP021427">
    <property type="protein sequence ID" value="ART99197.1"/>
    <property type="molecule type" value="Genomic_DNA"/>
</dbReference>
<reference evidence="2 3" key="1">
    <citation type="submission" date="2017-05" db="EMBL/GenBank/DDBJ databases">
        <authorList>
            <person name="Oh N.-S."/>
        </authorList>
    </citation>
    <scope>NUCLEOTIDE SEQUENCE [LARGE SCALE GENOMIC DNA]</scope>
    <source>
        <strain evidence="2 3">4M13</strain>
    </source>
</reference>
<evidence type="ECO:0000256" key="1">
    <source>
        <dbReference type="SAM" id="Phobius"/>
    </source>
</evidence>
<evidence type="ECO:0000313" key="2">
    <source>
        <dbReference type="EMBL" id="ART99197.1"/>
    </source>
</evidence>
<dbReference type="AlphaFoldDB" id="A0AB33C5B4"/>
<name>A0AB33C5B4_LACGS</name>
<sequence>MNMTMTFDDFKGALILICVLSCCWSSYNSKHSDNKKIQAITSFWLGLMVYTVLFYIVFSWNK</sequence>
<protein>
    <recommendedName>
        <fullName evidence="4">Bacteriocin immunity protein</fullName>
    </recommendedName>
</protein>
<evidence type="ECO:0008006" key="4">
    <source>
        <dbReference type="Google" id="ProtNLM"/>
    </source>
</evidence>
<organism evidence="2 3">
    <name type="scientific">Lactobacillus gasseri</name>
    <dbReference type="NCBI Taxonomy" id="1596"/>
    <lineage>
        <taxon>Bacteria</taxon>
        <taxon>Bacillati</taxon>
        <taxon>Bacillota</taxon>
        <taxon>Bacilli</taxon>
        <taxon>Lactobacillales</taxon>
        <taxon>Lactobacillaceae</taxon>
        <taxon>Lactobacillus</taxon>
    </lineage>
</organism>
<keyword evidence="1" id="KW-1133">Transmembrane helix</keyword>
<accession>A0AB33C5B4</accession>
<gene>
    <name evidence="2" type="ORF">CCE30_10030</name>
</gene>